<accession>A0A1F6MBH9</accession>
<evidence type="ECO:0000259" key="1">
    <source>
        <dbReference type="SMART" id="SM01022"/>
    </source>
</evidence>
<dbReference type="Gene3D" id="2.30.130.30">
    <property type="entry name" value="Hypothetical protein"/>
    <property type="match status" value="1"/>
</dbReference>
<evidence type="ECO:0000313" key="3">
    <source>
        <dbReference type="Proteomes" id="UP000176413"/>
    </source>
</evidence>
<organism evidence="2 3">
    <name type="scientific">Candidatus Magasanikbacteria bacterium RIFCSPHIGHO2_02_FULL_45_10</name>
    <dbReference type="NCBI Taxonomy" id="1798679"/>
    <lineage>
        <taxon>Bacteria</taxon>
        <taxon>Candidatus Magasanikiibacteriota</taxon>
    </lineage>
</organism>
<dbReference type="InterPro" id="IPR007374">
    <property type="entry name" value="ASCH_domain"/>
</dbReference>
<comment type="caution">
    <text evidence="2">The sequence shown here is derived from an EMBL/GenBank/DDBJ whole genome shotgun (WGS) entry which is preliminary data.</text>
</comment>
<reference evidence="2 3" key="1">
    <citation type="journal article" date="2016" name="Nat. Commun.">
        <title>Thousands of microbial genomes shed light on interconnected biogeochemical processes in an aquifer system.</title>
        <authorList>
            <person name="Anantharaman K."/>
            <person name="Brown C.T."/>
            <person name="Hug L.A."/>
            <person name="Sharon I."/>
            <person name="Castelle C.J."/>
            <person name="Probst A.J."/>
            <person name="Thomas B.C."/>
            <person name="Singh A."/>
            <person name="Wilkins M.J."/>
            <person name="Karaoz U."/>
            <person name="Brodie E.L."/>
            <person name="Williams K.H."/>
            <person name="Hubbard S.S."/>
            <person name="Banfield J.F."/>
        </authorList>
    </citation>
    <scope>NUCLEOTIDE SEQUENCE [LARGE SCALE GENOMIC DNA]</scope>
</reference>
<dbReference type="Pfam" id="PF04266">
    <property type="entry name" value="ASCH"/>
    <property type="match status" value="1"/>
</dbReference>
<dbReference type="SMART" id="SM01022">
    <property type="entry name" value="ASCH"/>
    <property type="match status" value="1"/>
</dbReference>
<dbReference type="Proteomes" id="UP000176413">
    <property type="component" value="Unassembled WGS sequence"/>
</dbReference>
<gene>
    <name evidence="2" type="ORF">A3D53_02125</name>
</gene>
<evidence type="ECO:0000313" key="2">
    <source>
        <dbReference type="EMBL" id="OGH68991.1"/>
    </source>
</evidence>
<dbReference type="SUPFAM" id="SSF88697">
    <property type="entry name" value="PUA domain-like"/>
    <property type="match status" value="1"/>
</dbReference>
<dbReference type="AlphaFoldDB" id="A0A1F6MBH9"/>
<name>A0A1F6MBH9_9BACT</name>
<dbReference type="InterPro" id="IPR015947">
    <property type="entry name" value="PUA-like_sf"/>
</dbReference>
<proteinExistence type="predicted"/>
<feature type="domain" description="ASCH" evidence="1">
    <location>
        <begin position="6"/>
        <end position="113"/>
    </location>
</feature>
<protein>
    <recommendedName>
        <fullName evidence="1">ASCH domain-containing protein</fullName>
    </recommendedName>
</protein>
<dbReference type="EMBL" id="MFQA01000021">
    <property type="protein sequence ID" value="OGH68991.1"/>
    <property type="molecule type" value="Genomic_DNA"/>
</dbReference>
<sequence length="113" mass="13167">MQQHQMKLAAEPYNKIASGKKVIESRLFDEKRQQIVIGDKIVFSENDKPENAVTTEVKGLLRYQTFKELFADHEPSLFGEESRDFLLNQIKQFYSDNDEQKYGVVGIRLQLLD</sequence>